<protein>
    <submittedName>
        <fullName evidence="3">Uncharacterized protein LOC106468561</fullName>
    </submittedName>
</protein>
<evidence type="ECO:0000256" key="1">
    <source>
        <dbReference type="SAM" id="SignalP"/>
    </source>
</evidence>
<dbReference type="Gene3D" id="2.20.20.160">
    <property type="match status" value="1"/>
</dbReference>
<keyword evidence="2" id="KW-1185">Reference proteome</keyword>
<dbReference type="GeneID" id="106468561"/>
<name>A0ABM1BLK3_LIMPO</name>
<keyword evidence="1" id="KW-0732">Signal</keyword>
<evidence type="ECO:0000313" key="2">
    <source>
        <dbReference type="Proteomes" id="UP000694941"/>
    </source>
</evidence>
<dbReference type="RefSeq" id="XP_013784449.1">
    <property type="nucleotide sequence ID" value="XM_013928995.2"/>
</dbReference>
<proteinExistence type="predicted"/>
<evidence type="ECO:0000313" key="3">
    <source>
        <dbReference type="RefSeq" id="XP_013784449.1"/>
    </source>
</evidence>
<gene>
    <name evidence="3" type="primary">LOC106468561</name>
</gene>
<feature type="signal peptide" evidence="1">
    <location>
        <begin position="1"/>
        <end position="20"/>
    </location>
</feature>
<sequence>MKPYTDFVILTGFIFCLVRGTPNQESYVSYGNGATSERNLPVCENPNRACNVLHKRFWLSPLAIRLCKCPDRSECPTAWSEGDDQTVHVNRRAQLKFCGKVGEQDNCTENSLALVTERVRDSAQIISHNVEVHCHCPKEHYYDRLNFNVTLAPQERRIERQYYRCIPLERCGRWDFCGHITTVRYETYHVCTCPVNHICIMVNRQTIHAMEPLFDGLAYRGLCTPYNS</sequence>
<organism evidence="2 3">
    <name type="scientific">Limulus polyphemus</name>
    <name type="common">Atlantic horseshoe crab</name>
    <dbReference type="NCBI Taxonomy" id="6850"/>
    <lineage>
        <taxon>Eukaryota</taxon>
        <taxon>Metazoa</taxon>
        <taxon>Ecdysozoa</taxon>
        <taxon>Arthropoda</taxon>
        <taxon>Chelicerata</taxon>
        <taxon>Merostomata</taxon>
        <taxon>Xiphosura</taxon>
        <taxon>Limulidae</taxon>
        <taxon>Limulus</taxon>
    </lineage>
</organism>
<feature type="chain" id="PRO_5047043537" evidence="1">
    <location>
        <begin position="21"/>
        <end position="228"/>
    </location>
</feature>
<dbReference type="Proteomes" id="UP000694941">
    <property type="component" value="Unplaced"/>
</dbReference>
<accession>A0ABM1BLK3</accession>
<reference evidence="3" key="1">
    <citation type="submission" date="2025-08" db="UniProtKB">
        <authorList>
            <consortium name="RefSeq"/>
        </authorList>
    </citation>
    <scope>IDENTIFICATION</scope>
    <source>
        <tissue evidence="3">Muscle</tissue>
    </source>
</reference>